<dbReference type="Proteomes" id="UP000263377">
    <property type="component" value="Unassembled WGS sequence"/>
</dbReference>
<proteinExistence type="predicted"/>
<comment type="caution">
    <text evidence="1">The sequence shown here is derived from an EMBL/GenBank/DDBJ whole genome shotgun (WGS) entry which is preliminary data.</text>
</comment>
<keyword evidence="2" id="KW-1185">Reference proteome</keyword>
<organism evidence="1 2">
    <name type="scientific">Kitasatospora xanthocidica</name>
    <dbReference type="NCBI Taxonomy" id="83382"/>
    <lineage>
        <taxon>Bacteria</taxon>
        <taxon>Bacillati</taxon>
        <taxon>Actinomycetota</taxon>
        <taxon>Actinomycetes</taxon>
        <taxon>Kitasatosporales</taxon>
        <taxon>Streptomycetaceae</taxon>
        <taxon>Kitasatospora</taxon>
    </lineage>
</organism>
<dbReference type="EMBL" id="QVIG01000001">
    <property type="protein sequence ID" value="RGD63329.1"/>
    <property type="molecule type" value="Genomic_DNA"/>
</dbReference>
<dbReference type="AlphaFoldDB" id="A0A373A5D4"/>
<sequence length="606" mass="66261">MPTCARSANACCPYGASTGSAPCRPWPNACPPGRPIAGSRTPLSSNTLAGKANCQWEGPQCPMTAAWASSSRRPLPRSRNVNAPTDFDLAHEPWADCLFTDGVVRPVGFQQAILDAHRIVDLALPYPAAYGALYRLLAAMACRITGLNRRQGADNAEGWHRRRNRQFGTPFDPERTREYFAQRHDRFGLYHPVRPFLQDPRIAADCKDTSGINKLVIGGASGSARPWFAGKHGDHSQQPLPSAEAALQLAMWAYYGSGGTVTTRSHGGVTTQTGCQAAPARGTVGYHPLGTTLHTTLLAHLTPPGTSDVDARPDEAIWERDQHPDPTQPAPDPSGPVSLLAGRMRHAILLTPSPDAQWATDCTITWGARNPPKTTGGEKTEYVEAHPDPYLSYRRSPKTQRPGAAVEADGGRHLFRDLDVLLSDPDNRSDTKRNAPTRPLVLAACDKLPDHVLDTLRLRVVGAQQDRAQNRDSQWWTTTTPPLLAHSAQHDPDTAELVEDAVKEADTAAWRLDLALAAAFNDRPKDKTDTANRKARTAVHYWPRADAAFWHLYNTSQLASAQTRMRHAALDAFDHLTTVLTRSPSSTRRVAQARALLPLPRKEPTP</sequence>
<dbReference type="NCBIfam" id="TIGR02547">
    <property type="entry name" value="casA_cse1"/>
    <property type="match status" value="1"/>
</dbReference>
<evidence type="ECO:0000313" key="2">
    <source>
        <dbReference type="Proteomes" id="UP000263377"/>
    </source>
</evidence>
<protein>
    <submittedName>
        <fullName evidence="1">Type I-E CRISPR-associated protein Cse1/CasA</fullName>
    </submittedName>
</protein>
<name>A0A373A5D4_9ACTN</name>
<accession>A0A373A5D4</accession>
<dbReference type="InterPro" id="IPR013381">
    <property type="entry name" value="CRISPR-assoc_prot_Cse1"/>
</dbReference>
<reference evidence="1 2" key="1">
    <citation type="submission" date="2018-08" db="EMBL/GenBank/DDBJ databases">
        <title>Diversity &amp; Physiological Properties of Lignin-Decomposing Actinobacteria from Soil.</title>
        <authorList>
            <person name="Roh S.G."/>
            <person name="Kim S.B."/>
        </authorList>
    </citation>
    <scope>NUCLEOTIDE SEQUENCE [LARGE SCALE GENOMIC DNA]</scope>
    <source>
        <strain evidence="1 2">MMS17-GH009</strain>
    </source>
</reference>
<dbReference type="Pfam" id="PF09481">
    <property type="entry name" value="CRISPR_Cse1"/>
    <property type="match status" value="1"/>
</dbReference>
<gene>
    <name evidence="1" type="primary">casA</name>
    <name evidence="1" type="ORF">DR950_33930</name>
</gene>
<evidence type="ECO:0000313" key="1">
    <source>
        <dbReference type="EMBL" id="RGD63329.1"/>
    </source>
</evidence>